<name>A0A923FVP6_9PSED</name>
<dbReference type="EMBL" id="JABWRE020000001">
    <property type="protein sequence ID" value="MBV4535974.1"/>
    <property type="molecule type" value="Genomic_DNA"/>
</dbReference>
<dbReference type="Proteomes" id="UP000599879">
    <property type="component" value="Unassembled WGS sequence"/>
</dbReference>
<comment type="caution">
    <text evidence="1">The sequence shown here is derived from an EMBL/GenBank/DDBJ whole genome shotgun (WGS) entry which is preliminary data.</text>
</comment>
<proteinExistence type="predicted"/>
<dbReference type="EMBL" id="JABWRE010000002">
    <property type="protein sequence ID" value="MBC3439785.1"/>
    <property type="molecule type" value="Genomic_DNA"/>
</dbReference>
<reference evidence="1" key="2">
    <citation type="submission" date="2020-07" db="EMBL/GenBank/DDBJ databases">
        <authorList>
            <person name="Lood C."/>
            <person name="Girard L."/>
        </authorList>
    </citation>
    <scope>NUCLEOTIDE SEQUENCE</scope>
    <source>
        <strain evidence="1">SWRI10</strain>
    </source>
</reference>
<evidence type="ECO:0000313" key="1">
    <source>
        <dbReference type="EMBL" id="MBC3439785.1"/>
    </source>
</evidence>
<dbReference type="AlphaFoldDB" id="A0A923FVP6"/>
<protein>
    <submittedName>
        <fullName evidence="1">Uncharacterized protein</fullName>
    </submittedName>
</protein>
<accession>A0A923FVP6</accession>
<sequence length="89" mass="10523">MKVFCASFTAHDESRLRALAAWYQMLEDLQLRMECPNDYHDQLLRHADEMDRCGLVSWQEWRDLRIEADQHYLLAIAGADYWPNAGRHG</sequence>
<reference evidence="2" key="3">
    <citation type="submission" date="2021-06" db="EMBL/GenBank/DDBJ databases">
        <title>Updating the genus Pseudomonas: Description of 43 new species and partition of the Pseudomonas putida group.</title>
        <authorList>
            <person name="Girard L."/>
            <person name="Lood C."/>
            <person name="Vandamme P."/>
            <person name="Rokni-Zadeh H."/>
            <person name="Van Noort V."/>
            <person name="Hofte M."/>
            <person name="Lavigne R."/>
            <person name="De Mot R."/>
        </authorList>
    </citation>
    <scope>NUCLEOTIDE SEQUENCE</scope>
    <source>
        <strain evidence="2">SWRI10</strain>
    </source>
</reference>
<gene>
    <name evidence="2" type="ORF">HU737_008295</name>
    <name evidence="1" type="ORF">HU737_03760</name>
</gene>
<organism evidence="1">
    <name type="scientific">Pseudomonas urmiensis</name>
    <dbReference type="NCBI Taxonomy" id="2745493"/>
    <lineage>
        <taxon>Bacteria</taxon>
        <taxon>Pseudomonadati</taxon>
        <taxon>Pseudomonadota</taxon>
        <taxon>Gammaproteobacteria</taxon>
        <taxon>Pseudomonadales</taxon>
        <taxon>Pseudomonadaceae</taxon>
        <taxon>Pseudomonas</taxon>
    </lineage>
</organism>
<evidence type="ECO:0000313" key="2">
    <source>
        <dbReference type="EMBL" id="MBV4535974.1"/>
    </source>
</evidence>
<reference evidence="1" key="1">
    <citation type="journal article" date="2020" name="Microorganisms">
        <title>Reliable Identification of Environmental Pseudomonas Isolates Using the rpoD Gene.</title>
        <authorList>
            <consortium name="The Broad Institute Genome Sequencing Platform"/>
            <person name="Girard L."/>
            <person name="Lood C."/>
            <person name="Rokni-Zadeh H."/>
            <person name="van Noort V."/>
            <person name="Lavigne R."/>
            <person name="De Mot R."/>
        </authorList>
    </citation>
    <scope>NUCLEOTIDE SEQUENCE</scope>
    <source>
        <strain evidence="1">SWRI10</strain>
    </source>
</reference>
<dbReference type="RefSeq" id="WP_186553361.1">
    <property type="nucleotide sequence ID" value="NZ_JABWRE020000001.1"/>
</dbReference>